<reference evidence="1" key="1">
    <citation type="journal article" date="2014" name="Front. Microbiol.">
        <title>High frequency of phylogenetically diverse reductive dehalogenase-homologous genes in deep subseafloor sedimentary metagenomes.</title>
        <authorList>
            <person name="Kawai M."/>
            <person name="Futagami T."/>
            <person name="Toyoda A."/>
            <person name="Takaki Y."/>
            <person name="Nishi S."/>
            <person name="Hori S."/>
            <person name="Arai W."/>
            <person name="Tsubouchi T."/>
            <person name="Morono Y."/>
            <person name="Uchiyama I."/>
            <person name="Ito T."/>
            <person name="Fujiyama A."/>
            <person name="Inagaki F."/>
            <person name="Takami H."/>
        </authorList>
    </citation>
    <scope>NUCLEOTIDE SEQUENCE</scope>
    <source>
        <strain evidence="1">Expedition CK06-06</strain>
    </source>
</reference>
<protein>
    <submittedName>
        <fullName evidence="1">Uncharacterized protein</fullName>
    </submittedName>
</protein>
<accession>X1NMY2</accession>
<dbReference type="AlphaFoldDB" id="X1NMY2"/>
<organism evidence="1">
    <name type="scientific">marine sediment metagenome</name>
    <dbReference type="NCBI Taxonomy" id="412755"/>
    <lineage>
        <taxon>unclassified sequences</taxon>
        <taxon>metagenomes</taxon>
        <taxon>ecological metagenomes</taxon>
    </lineage>
</organism>
<evidence type="ECO:0000313" key="1">
    <source>
        <dbReference type="EMBL" id="GAI20024.1"/>
    </source>
</evidence>
<comment type="caution">
    <text evidence="1">The sequence shown here is derived from an EMBL/GenBank/DDBJ whole genome shotgun (WGS) entry which is preliminary data.</text>
</comment>
<sequence>MGESGCSVCPDHYDCVYEVGPDEDTTMVSGWYQEEYRRELYNIEDSGIGTGAINKITLHFRVKAASAAEVCAKGVIKSGETVNETTEKKSRFGLWD</sequence>
<proteinExistence type="predicted"/>
<dbReference type="EMBL" id="BARV01017134">
    <property type="protein sequence ID" value="GAI20024.1"/>
    <property type="molecule type" value="Genomic_DNA"/>
</dbReference>
<name>X1NMY2_9ZZZZ</name>
<gene>
    <name evidence="1" type="ORF">S06H3_29264</name>
</gene>